<evidence type="ECO:0000313" key="3">
    <source>
        <dbReference type="Proteomes" id="UP000664034"/>
    </source>
</evidence>
<comment type="caution">
    <text evidence="2">The sequence shown here is derived from an EMBL/GenBank/DDBJ whole genome shotgun (WGS) entry which is preliminary data.</text>
</comment>
<dbReference type="AlphaFoldDB" id="A0A939GJP4"/>
<protein>
    <recommendedName>
        <fullName evidence="4">Fimbrial protein</fullName>
    </recommendedName>
</protein>
<evidence type="ECO:0000256" key="1">
    <source>
        <dbReference type="SAM" id="SignalP"/>
    </source>
</evidence>
<name>A0A939GJP4_9BACT</name>
<evidence type="ECO:0000313" key="2">
    <source>
        <dbReference type="EMBL" id="MBO0937697.1"/>
    </source>
</evidence>
<dbReference type="Proteomes" id="UP000664034">
    <property type="component" value="Unassembled WGS sequence"/>
</dbReference>
<dbReference type="EMBL" id="JAFMYV010000006">
    <property type="protein sequence ID" value="MBO0937697.1"/>
    <property type="molecule type" value="Genomic_DNA"/>
</dbReference>
<organism evidence="2 3">
    <name type="scientific">Fibrella rubiginis</name>
    <dbReference type="NCBI Taxonomy" id="2817060"/>
    <lineage>
        <taxon>Bacteria</taxon>
        <taxon>Pseudomonadati</taxon>
        <taxon>Bacteroidota</taxon>
        <taxon>Cytophagia</taxon>
        <taxon>Cytophagales</taxon>
        <taxon>Spirosomataceae</taxon>
        <taxon>Fibrella</taxon>
    </lineage>
</organism>
<feature type="signal peptide" evidence="1">
    <location>
        <begin position="1"/>
        <end position="27"/>
    </location>
</feature>
<feature type="chain" id="PRO_5036998568" description="Fimbrial protein" evidence="1">
    <location>
        <begin position="28"/>
        <end position="173"/>
    </location>
</feature>
<reference evidence="2" key="1">
    <citation type="submission" date="2021-03" db="EMBL/GenBank/DDBJ databases">
        <title>Fibrella sp. HMF5335 genome sequencing and assembly.</title>
        <authorList>
            <person name="Kang H."/>
            <person name="Kim H."/>
            <person name="Bae S."/>
            <person name="Joh K."/>
        </authorList>
    </citation>
    <scope>NUCLEOTIDE SEQUENCE</scope>
    <source>
        <strain evidence="2">HMF5335</strain>
    </source>
</reference>
<proteinExistence type="predicted"/>
<gene>
    <name evidence="2" type="ORF">J2I47_14155</name>
</gene>
<sequence>MINTSIRQRLFALALLAASLGSGQAVAQSSGNATMTVNLTDVLQLTVNTATVTLNFATPADYNNGVSSSVPNQISVTCNRAYDLKVKTTTATLTSGANTIPVSNVAAQASYTGQAAANPTVALSITDQALATAVPASTTRQISLQYSTSAGNQAFLKPAGAYTTTLTFTAVAN</sequence>
<dbReference type="RefSeq" id="WP_207365235.1">
    <property type="nucleotide sequence ID" value="NZ_JAFMYV010000006.1"/>
</dbReference>
<evidence type="ECO:0008006" key="4">
    <source>
        <dbReference type="Google" id="ProtNLM"/>
    </source>
</evidence>
<keyword evidence="3" id="KW-1185">Reference proteome</keyword>
<keyword evidence="1" id="KW-0732">Signal</keyword>
<accession>A0A939GJP4</accession>